<dbReference type="AlphaFoldDB" id="A0A4S4MSL2"/>
<proteinExistence type="predicted"/>
<gene>
    <name evidence="1" type="ORF">EUX98_g5749</name>
</gene>
<evidence type="ECO:0000313" key="1">
    <source>
        <dbReference type="EMBL" id="THH28437.1"/>
    </source>
</evidence>
<reference evidence="1 2" key="1">
    <citation type="submission" date="2019-02" db="EMBL/GenBank/DDBJ databases">
        <title>Genome sequencing of the rare red list fungi Antrodiella citrinella (Flaviporus citrinellus).</title>
        <authorList>
            <person name="Buettner E."/>
            <person name="Kellner H."/>
        </authorList>
    </citation>
    <scope>NUCLEOTIDE SEQUENCE [LARGE SCALE GENOMIC DNA]</scope>
    <source>
        <strain evidence="1 2">DSM 108506</strain>
    </source>
</reference>
<sequence>MPRPGAPACCGKPVYFHGNPQLRFAVLLPAGSMVTPLKADRDVTRALYEEAPCKLLLIWFEIFHA</sequence>
<organism evidence="1 2">
    <name type="scientific">Antrodiella citrinella</name>
    <dbReference type="NCBI Taxonomy" id="2447956"/>
    <lineage>
        <taxon>Eukaryota</taxon>
        <taxon>Fungi</taxon>
        <taxon>Dikarya</taxon>
        <taxon>Basidiomycota</taxon>
        <taxon>Agaricomycotina</taxon>
        <taxon>Agaricomycetes</taxon>
        <taxon>Polyporales</taxon>
        <taxon>Steccherinaceae</taxon>
        <taxon>Antrodiella</taxon>
    </lineage>
</organism>
<evidence type="ECO:0000313" key="2">
    <source>
        <dbReference type="Proteomes" id="UP000308730"/>
    </source>
</evidence>
<dbReference type="Proteomes" id="UP000308730">
    <property type="component" value="Unassembled WGS sequence"/>
</dbReference>
<protein>
    <submittedName>
        <fullName evidence="1">Uncharacterized protein</fullName>
    </submittedName>
</protein>
<dbReference type="EMBL" id="SGPM01000179">
    <property type="protein sequence ID" value="THH28437.1"/>
    <property type="molecule type" value="Genomic_DNA"/>
</dbReference>
<keyword evidence="2" id="KW-1185">Reference proteome</keyword>
<comment type="caution">
    <text evidence="1">The sequence shown here is derived from an EMBL/GenBank/DDBJ whole genome shotgun (WGS) entry which is preliminary data.</text>
</comment>
<accession>A0A4S4MSL2</accession>
<name>A0A4S4MSL2_9APHY</name>